<dbReference type="InterPro" id="IPR004108">
    <property type="entry name" value="Fe_hydrogenase_lsu_C"/>
</dbReference>
<dbReference type="GO" id="GO:0046872">
    <property type="term" value="F:metal ion binding"/>
    <property type="evidence" value="ECO:0007669"/>
    <property type="project" value="UniProtKB-KW"/>
</dbReference>
<dbReference type="Proteomes" id="UP000034795">
    <property type="component" value="Unassembled WGS sequence"/>
</dbReference>
<evidence type="ECO:0000256" key="3">
    <source>
        <dbReference type="ARBA" id="ARBA00023014"/>
    </source>
</evidence>
<evidence type="ECO:0000313" key="6">
    <source>
        <dbReference type="EMBL" id="KKU40218.1"/>
    </source>
</evidence>
<evidence type="ECO:0000259" key="5">
    <source>
        <dbReference type="PROSITE" id="PS51379"/>
    </source>
</evidence>
<dbReference type="InterPro" id="IPR017896">
    <property type="entry name" value="4Fe4S_Fe-S-bd"/>
</dbReference>
<dbReference type="SUPFAM" id="SSF54292">
    <property type="entry name" value="2Fe-2S ferredoxin-like"/>
    <property type="match status" value="1"/>
</dbReference>
<evidence type="ECO:0000313" key="7">
    <source>
        <dbReference type="Proteomes" id="UP000034795"/>
    </source>
</evidence>
<dbReference type="AlphaFoldDB" id="A0A0G1SDP4"/>
<proteinExistence type="predicted"/>
<dbReference type="SUPFAM" id="SSF53920">
    <property type="entry name" value="Fe-only hydrogenase"/>
    <property type="match status" value="1"/>
</dbReference>
<dbReference type="PROSITE" id="PS00198">
    <property type="entry name" value="4FE4S_FER_1"/>
    <property type="match status" value="1"/>
</dbReference>
<dbReference type="Gene3D" id="3.10.20.740">
    <property type="match status" value="1"/>
</dbReference>
<dbReference type="Gene3D" id="3.40.50.1780">
    <property type="match status" value="1"/>
</dbReference>
<dbReference type="InterPro" id="IPR001041">
    <property type="entry name" value="2Fe-2S_ferredoxin-type"/>
</dbReference>
<organism evidence="6 7">
    <name type="scientific">Candidatus Uhrbacteria bacterium GW2011_GWE2_46_68</name>
    <dbReference type="NCBI Taxonomy" id="1618994"/>
    <lineage>
        <taxon>Bacteria</taxon>
        <taxon>Candidatus Uhriibacteriota</taxon>
    </lineage>
</organism>
<gene>
    <name evidence="6" type="ORF">UX57_C0022G0017</name>
</gene>
<feature type="domain" description="4Fe-4S ferredoxin-type" evidence="5">
    <location>
        <begin position="138"/>
        <end position="168"/>
    </location>
</feature>
<dbReference type="PROSITE" id="PS51085">
    <property type="entry name" value="2FE2S_FER_2"/>
    <property type="match status" value="1"/>
</dbReference>
<dbReference type="InterPro" id="IPR050340">
    <property type="entry name" value="Cytosolic_Fe-S_CAF"/>
</dbReference>
<name>A0A0G1SDP4_9BACT</name>
<dbReference type="Pfam" id="PF02906">
    <property type="entry name" value="Fe_hyd_lg_C"/>
    <property type="match status" value="1"/>
</dbReference>
<feature type="domain" description="2Fe-2S ferredoxin-type" evidence="4">
    <location>
        <begin position="3"/>
        <end position="79"/>
    </location>
</feature>
<dbReference type="EMBL" id="LCMS01000022">
    <property type="protein sequence ID" value="KKU40218.1"/>
    <property type="molecule type" value="Genomic_DNA"/>
</dbReference>
<keyword evidence="2" id="KW-0408">Iron</keyword>
<protein>
    <submittedName>
        <fullName evidence="6">Hydrogenase, Fe-only</fullName>
    </submittedName>
</protein>
<evidence type="ECO:0000256" key="2">
    <source>
        <dbReference type="ARBA" id="ARBA00023004"/>
    </source>
</evidence>
<dbReference type="InterPro" id="IPR009016">
    <property type="entry name" value="Fe_hydrogenase"/>
</dbReference>
<dbReference type="Pfam" id="PF13510">
    <property type="entry name" value="Fer2_4"/>
    <property type="match status" value="1"/>
</dbReference>
<accession>A0A0G1SDP4</accession>
<dbReference type="InterPro" id="IPR017900">
    <property type="entry name" value="4Fe4S_Fe_S_CS"/>
</dbReference>
<dbReference type="PANTHER" id="PTHR11615">
    <property type="entry name" value="NITRATE, FORMATE, IRON DEHYDROGENASE"/>
    <property type="match status" value="1"/>
</dbReference>
<feature type="domain" description="4Fe-4S ferredoxin-type" evidence="5">
    <location>
        <begin position="176"/>
        <end position="206"/>
    </location>
</feature>
<keyword evidence="1" id="KW-0479">Metal-binding</keyword>
<dbReference type="Gene3D" id="3.30.70.20">
    <property type="match status" value="1"/>
</dbReference>
<dbReference type="STRING" id="1618994.UX57_C0022G0017"/>
<dbReference type="Gene3D" id="3.40.950.10">
    <property type="entry name" value="Fe-only Hydrogenase (Larger Subunit), Chain L, domain 3"/>
    <property type="match status" value="1"/>
</dbReference>
<sequence length="472" mass="52696">MQRGISFLMDGKRYEALEGQSVLQVALDHHINIPHFCFHEDLPVGAHCRLCLVETKEKVVPSCTLKVTQDLEVLTQTPRVIALRKKNLALLCAGHTERCPRCRQKEPCPVLRILQAYEVDVEQYTRPKTGSPFLRLATAVEIDPDCCIGCNKCVEMCQKVGVGFLTLEGQGASTHVACTPNEKIDCLYCGQCTAHCPVGAAREQSAIKEVEAALEDQDKMVIAQMAPSIRCSIGEAFGEVPGKDMTGECYTALRLLGFDRVFDVNFGADLTTWVEAHELVERINQGGPFPLFTACCPGWVKCAEFYYPKWLPHLTAARSPHMLAGAAYKTWWAKKEGVDPQKIVVVSIMPCTSKKYEACQEKFLIDGWKPVDHVLTTREFVRMLRARSIDLSLLKKSEGDSLSHHSGAAAIYGASGGVMESALRTAAWILDGTHMERGEEKHYESQCVQQKPMRIFYCKNWKKIQRPITISK</sequence>
<evidence type="ECO:0000256" key="1">
    <source>
        <dbReference type="ARBA" id="ARBA00022723"/>
    </source>
</evidence>
<dbReference type="PROSITE" id="PS51379">
    <property type="entry name" value="4FE4S_FER_2"/>
    <property type="match status" value="2"/>
</dbReference>
<dbReference type="GO" id="GO:0051536">
    <property type="term" value="F:iron-sulfur cluster binding"/>
    <property type="evidence" value="ECO:0007669"/>
    <property type="project" value="UniProtKB-KW"/>
</dbReference>
<keyword evidence="3" id="KW-0411">Iron-sulfur</keyword>
<dbReference type="InterPro" id="IPR036010">
    <property type="entry name" value="2Fe-2S_ferredoxin-like_sf"/>
</dbReference>
<reference evidence="6 7" key="1">
    <citation type="journal article" date="2015" name="Nature">
        <title>rRNA introns, odd ribosomes, and small enigmatic genomes across a large radiation of phyla.</title>
        <authorList>
            <person name="Brown C.T."/>
            <person name="Hug L.A."/>
            <person name="Thomas B.C."/>
            <person name="Sharon I."/>
            <person name="Castelle C.J."/>
            <person name="Singh A."/>
            <person name="Wilkins M.J."/>
            <person name="Williams K.H."/>
            <person name="Banfield J.F."/>
        </authorList>
    </citation>
    <scope>NUCLEOTIDE SEQUENCE [LARGE SCALE GENOMIC DNA]</scope>
</reference>
<dbReference type="SUPFAM" id="SSF54862">
    <property type="entry name" value="4Fe-4S ferredoxins"/>
    <property type="match status" value="1"/>
</dbReference>
<dbReference type="PATRIC" id="fig|1618994.3.peg.1009"/>
<comment type="caution">
    <text evidence="6">The sequence shown here is derived from an EMBL/GenBank/DDBJ whole genome shotgun (WGS) entry which is preliminary data.</text>
</comment>
<evidence type="ECO:0000259" key="4">
    <source>
        <dbReference type="PROSITE" id="PS51085"/>
    </source>
</evidence>